<evidence type="ECO:0000313" key="3">
    <source>
        <dbReference type="Proteomes" id="UP000594454"/>
    </source>
</evidence>
<feature type="compositionally biased region" description="Acidic residues" evidence="1">
    <location>
        <begin position="370"/>
        <end position="380"/>
    </location>
</feature>
<protein>
    <submittedName>
        <fullName evidence="2">Uncharacterized protein</fullName>
    </submittedName>
</protein>
<feature type="region of interest" description="Disordered" evidence="1">
    <location>
        <begin position="121"/>
        <end position="150"/>
    </location>
</feature>
<name>A0A7R8UBF4_HERIL</name>
<dbReference type="EMBL" id="LR899009">
    <property type="protein sequence ID" value="CAD7077670.1"/>
    <property type="molecule type" value="Genomic_DNA"/>
</dbReference>
<sequence>MTHQNQTSSDLVKQYVCSLENSLSFSRTEKLLNDLKIRGMTTVEAIVMLCEGYIAVIRSLYSKLTEGSTAVDSELYDKYTNMPKKQDLHQNCSSYDEEYQKYIRNLDNYIQDFVATDVNRLRGGGNPEQQRDCQAEDSASGTSKISEQKDMRTEVRTKIFPAQRLLNVDLLSEDLEDLEKQLKAVGNADASGTQIEKPFDILEGFDRLEHKNVTIEKEASDLATTENNTIDKIDKIKAEYWSQMESLESETKTLDREIHGLLDRFGKNRDSVLKYTNQISSIVDKETVSKYKEDLKNSSEVYDELMRQYENQISTSAGKYNIRGKEQLLSDIRELIEKDNLDPITKQKKLETFLKKFNEIEKEEGRKPDSDDDSEYDEYLDLDRELDDFYEYRDLPYDADNDPDAAKRTEAEEQL</sequence>
<evidence type="ECO:0000313" key="2">
    <source>
        <dbReference type="EMBL" id="CAD7077670.1"/>
    </source>
</evidence>
<reference evidence="2 3" key="1">
    <citation type="submission" date="2020-11" db="EMBL/GenBank/DDBJ databases">
        <authorList>
            <person name="Wallbank WR R."/>
            <person name="Pardo Diaz C."/>
            <person name="Kozak K."/>
            <person name="Martin S."/>
            <person name="Jiggins C."/>
            <person name="Moest M."/>
            <person name="Warren A I."/>
            <person name="Generalovic N T."/>
            <person name="Byers J.R.P. K."/>
            <person name="Montejo-Kovacevich G."/>
            <person name="Yen C E."/>
        </authorList>
    </citation>
    <scope>NUCLEOTIDE SEQUENCE [LARGE SCALE GENOMIC DNA]</scope>
</reference>
<dbReference type="AlphaFoldDB" id="A0A7R8UBF4"/>
<organism evidence="2 3">
    <name type="scientific">Hermetia illucens</name>
    <name type="common">Black soldier fly</name>
    <dbReference type="NCBI Taxonomy" id="343691"/>
    <lineage>
        <taxon>Eukaryota</taxon>
        <taxon>Metazoa</taxon>
        <taxon>Ecdysozoa</taxon>
        <taxon>Arthropoda</taxon>
        <taxon>Hexapoda</taxon>
        <taxon>Insecta</taxon>
        <taxon>Pterygota</taxon>
        <taxon>Neoptera</taxon>
        <taxon>Endopterygota</taxon>
        <taxon>Diptera</taxon>
        <taxon>Brachycera</taxon>
        <taxon>Stratiomyomorpha</taxon>
        <taxon>Stratiomyidae</taxon>
        <taxon>Hermetiinae</taxon>
        <taxon>Hermetia</taxon>
    </lineage>
</organism>
<evidence type="ECO:0000256" key="1">
    <source>
        <dbReference type="SAM" id="MobiDB-lite"/>
    </source>
</evidence>
<dbReference type="Proteomes" id="UP000594454">
    <property type="component" value="Chromosome 1"/>
</dbReference>
<dbReference type="InParanoid" id="A0A7R8UBF4"/>
<accession>A0A7R8UBF4</accession>
<feature type="region of interest" description="Disordered" evidence="1">
    <location>
        <begin position="361"/>
        <end position="380"/>
    </location>
</feature>
<feature type="compositionally biased region" description="Basic and acidic residues" evidence="1">
    <location>
        <begin position="404"/>
        <end position="415"/>
    </location>
</feature>
<keyword evidence="3" id="KW-1185">Reference proteome</keyword>
<proteinExistence type="predicted"/>
<gene>
    <name evidence="2" type="ORF">HERILL_LOCUS995</name>
</gene>
<feature type="region of interest" description="Disordered" evidence="1">
    <location>
        <begin position="391"/>
        <end position="415"/>
    </location>
</feature>